<evidence type="ECO:0000313" key="1">
    <source>
        <dbReference type="EMBL" id="CAD8161985.1"/>
    </source>
</evidence>
<gene>
    <name evidence="1" type="ORF">POCTA_138.1.T0410014</name>
</gene>
<dbReference type="OMA" id="KEILYYE"/>
<dbReference type="AlphaFoldDB" id="A0A8S1UAE9"/>
<keyword evidence="2" id="KW-1185">Reference proteome</keyword>
<evidence type="ECO:0000313" key="2">
    <source>
        <dbReference type="Proteomes" id="UP000683925"/>
    </source>
</evidence>
<dbReference type="EMBL" id="CAJJDP010000041">
    <property type="protein sequence ID" value="CAD8161985.1"/>
    <property type="molecule type" value="Genomic_DNA"/>
</dbReference>
<protein>
    <submittedName>
        <fullName evidence="1">Uncharacterized protein</fullName>
    </submittedName>
</protein>
<dbReference type="Proteomes" id="UP000683925">
    <property type="component" value="Unassembled WGS sequence"/>
</dbReference>
<accession>A0A8S1UAE9</accession>
<reference evidence="1" key="1">
    <citation type="submission" date="2021-01" db="EMBL/GenBank/DDBJ databases">
        <authorList>
            <consortium name="Genoscope - CEA"/>
            <person name="William W."/>
        </authorList>
    </citation>
    <scope>NUCLEOTIDE SEQUENCE</scope>
</reference>
<organism evidence="1 2">
    <name type="scientific">Paramecium octaurelia</name>
    <dbReference type="NCBI Taxonomy" id="43137"/>
    <lineage>
        <taxon>Eukaryota</taxon>
        <taxon>Sar</taxon>
        <taxon>Alveolata</taxon>
        <taxon>Ciliophora</taxon>
        <taxon>Intramacronucleata</taxon>
        <taxon>Oligohymenophorea</taxon>
        <taxon>Peniculida</taxon>
        <taxon>Parameciidae</taxon>
        <taxon>Paramecium</taxon>
    </lineage>
</organism>
<dbReference type="OrthoDB" id="309455at2759"/>
<name>A0A8S1UAE9_PAROT</name>
<sequence length="376" mass="44260">MINYPNPYRNPNINAWNQNPRQEMEEEQSPSLIFKPIERQNIDDRIKSQLVSLRNSIKDFVQKIVQFKFEEKMTSLKERISGLESLIVKDKSLDQESLMTYVNFLKDTYIKKVNILSLHVKVFENPRYLEADRLLDFLKEISKYEESYAECQPLLFMNQELTNLEMIHCVLTPIVCNYKEILYYEKVDSPIKQYTKNKKIYEQSLSSQQISLLIGLLNKYYKFGALPNKQDKCVAFVKWAPDLNMSQVQYLEKLIIILEIPQEQNNTYALLHIFQQQNLKVCKSTSIAKQRNQLQQLSQQLGCNQFTATLVSECSLDFALSEFLKIVAAKVDIKQLSQFLDENDYFIKEDKFEQGRQEVNYFVDAFEMERLGFSLA</sequence>
<comment type="caution">
    <text evidence="1">The sequence shown here is derived from an EMBL/GenBank/DDBJ whole genome shotgun (WGS) entry which is preliminary data.</text>
</comment>
<proteinExistence type="predicted"/>